<name>A0ABQ6X499_9GAMM</name>
<dbReference type="EMBL" id="VWRT01000032">
    <property type="protein sequence ID" value="KAE8436441.1"/>
    <property type="molecule type" value="Genomic_DNA"/>
</dbReference>
<proteinExistence type="predicted"/>
<evidence type="ECO:0000313" key="1">
    <source>
        <dbReference type="EMBL" id="KAE8436441.1"/>
    </source>
</evidence>
<gene>
    <name evidence="1" type="primary">csy3</name>
    <name evidence="1" type="ORF">F1978_17700</name>
</gene>
<reference evidence="1 2" key="1">
    <citation type="submission" date="2019-09" db="EMBL/GenBank/DDBJ databases">
        <title>The Halomonas whole genome shotgun (WGS).</title>
        <authorList>
            <person name="Xie Z."/>
        </authorList>
    </citation>
    <scope>NUCLEOTIDE SEQUENCE [LARGE SCALE GENOMIC DNA]</scope>
    <source>
        <strain evidence="1 2">NBT06E8</strain>
    </source>
</reference>
<keyword evidence="2" id="KW-1185">Reference proteome</keyword>
<dbReference type="Proteomes" id="UP000466130">
    <property type="component" value="Unassembled WGS sequence"/>
</dbReference>
<accession>A0ABQ6X499</accession>
<evidence type="ECO:0000313" key="2">
    <source>
        <dbReference type="Proteomes" id="UP000466130"/>
    </source>
</evidence>
<protein>
    <submittedName>
        <fullName evidence="1">Type I-F CRISPR-associated protein Csy3</fullName>
    </submittedName>
</protein>
<organism evidence="1 2">
    <name type="scientific">Vreelandella piezotolerans</name>
    <dbReference type="NCBI Taxonomy" id="2609667"/>
    <lineage>
        <taxon>Bacteria</taxon>
        <taxon>Pseudomonadati</taxon>
        <taxon>Pseudomonadota</taxon>
        <taxon>Gammaproteobacteria</taxon>
        <taxon>Oceanospirillales</taxon>
        <taxon>Halomonadaceae</taxon>
        <taxon>Vreelandella</taxon>
    </lineage>
</organism>
<sequence>MMNSFGHLSYERSLNPGKAVFYYRTESSEFEPLQAEVTRFRGPKATFSDGYMASGTARAKETSDLGFSNPIMLETCYVPPLVDTLYCRFSLRIIANSLEPNICDNAEATKVLKEFSDAYRYLGGYRELATRYAKNILSAEWLWRNKVARGIAVEVSTSNLKNYNVKDAQYKEWGSSWEGDDLKSLEGLAIELEESLSYPQKFLFADVTAKIKTEFCQEIFPSQLFVEKDGRGNKIAARQFMKSTMNDGRQAVSFGAYKIGAAIQKIDDWWLDEVAEYPLRVSEYGADRSRVLAMREPVTKKDFYSLLNEIISITEGMIKTRQASPNAHYVMSVLVKGGMFQKGIKKGEK</sequence>
<dbReference type="Pfam" id="PF09615">
    <property type="entry name" value="Cas_Csy3"/>
    <property type="match status" value="1"/>
</dbReference>
<dbReference type="InterPro" id="IPR013399">
    <property type="entry name" value="CRISPR-assoc_prot_Csy3"/>
</dbReference>
<dbReference type="NCBIfam" id="TIGR02566">
    <property type="entry name" value="cas_Csy3"/>
    <property type="match status" value="1"/>
</dbReference>
<comment type="caution">
    <text evidence="1">The sequence shown here is derived from an EMBL/GenBank/DDBJ whole genome shotgun (WGS) entry which is preliminary data.</text>
</comment>